<reference evidence="6 7" key="1">
    <citation type="submission" date="2014-04" db="EMBL/GenBank/DDBJ databases">
        <title>Evolutionary Origins and Diversification of the Mycorrhizal Mutualists.</title>
        <authorList>
            <consortium name="DOE Joint Genome Institute"/>
            <consortium name="Mycorrhizal Genomics Consortium"/>
            <person name="Kohler A."/>
            <person name="Kuo A."/>
            <person name="Nagy L.G."/>
            <person name="Floudas D."/>
            <person name="Copeland A."/>
            <person name="Barry K.W."/>
            <person name="Cichocki N."/>
            <person name="Veneault-Fourrey C."/>
            <person name="LaButti K."/>
            <person name="Lindquist E.A."/>
            <person name="Lipzen A."/>
            <person name="Lundell T."/>
            <person name="Morin E."/>
            <person name="Murat C."/>
            <person name="Riley R."/>
            <person name="Ohm R."/>
            <person name="Sun H."/>
            <person name="Tunlid A."/>
            <person name="Henrissat B."/>
            <person name="Grigoriev I.V."/>
            <person name="Hibbett D.S."/>
            <person name="Martin F."/>
        </authorList>
    </citation>
    <scope>NUCLEOTIDE SEQUENCE [LARGE SCALE GENOMIC DNA]</scope>
    <source>
        <strain evidence="6 7">Koide BX008</strain>
    </source>
</reference>
<gene>
    <name evidence="6" type="ORF">M378DRAFT_79408</name>
</gene>
<feature type="non-terminal residue" evidence="6">
    <location>
        <position position="1"/>
    </location>
</feature>
<evidence type="ECO:0000313" key="7">
    <source>
        <dbReference type="Proteomes" id="UP000054549"/>
    </source>
</evidence>
<sequence length="220" mass="25842">LLPCWLEICQEQRLKVRVMPRDVKTCWNSTYDMLVFAIEYQRVIDQIAGECDSNLCDYEVQRNEWTVARELRDVFKDATLFFSREAAPNLPMVIPAMDHINEVLETTAVSTNFSTAVTSALDVGKCTLNRYYSKTDFSETYHIAMVFQSLMLILSITTVLHPWHKLNYFRHVDWPEEWIKTAETIVRTNYNVKYKHISCSNKVHSCVRPLFFFLTLPPLW</sequence>
<dbReference type="HOGENOM" id="CLU_099691_0_0_1"/>
<dbReference type="InterPro" id="IPR012337">
    <property type="entry name" value="RNaseH-like_sf"/>
</dbReference>
<evidence type="ECO:0000313" key="6">
    <source>
        <dbReference type="EMBL" id="KIL63648.1"/>
    </source>
</evidence>
<evidence type="ECO:0000256" key="1">
    <source>
        <dbReference type="ARBA" id="ARBA00004123"/>
    </source>
</evidence>
<evidence type="ECO:0000256" key="5">
    <source>
        <dbReference type="ARBA" id="ARBA00023242"/>
    </source>
</evidence>
<dbReference type="InParanoid" id="A0A0C2X4L4"/>
<evidence type="ECO:0000256" key="3">
    <source>
        <dbReference type="ARBA" id="ARBA00022771"/>
    </source>
</evidence>
<keyword evidence="4" id="KW-0862">Zinc</keyword>
<dbReference type="PANTHER" id="PTHR46481">
    <property type="entry name" value="ZINC FINGER BED DOMAIN-CONTAINING PROTEIN 4"/>
    <property type="match status" value="1"/>
</dbReference>
<dbReference type="Proteomes" id="UP000054549">
    <property type="component" value="Unassembled WGS sequence"/>
</dbReference>
<keyword evidence="2" id="KW-0479">Metal-binding</keyword>
<name>A0A0C2X4L4_AMAMK</name>
<proteinExistence type="predicted"/>
<dbReference type="OrthoDB" id="3359487at2759"/>
<dbReference type="PANTHER" id="PTHR46481:SF10">
    <property type="entry name" value="ZINC FINGER BED DOMAIN-CONTAINING PROTEIN 39"/>
    <property type="match status" value="1"/>
</dbReference>
<dbReference type="SUPFAM" id="SSF53098">
    <property type="entry name" value="Ribonuclease H-like"/>
    <property type="match status" value="1"/>
</dbReference>
<keyword evidence="7" id="KW-1185">Reference proteome</keyword>
<keyword evidence="5" id="KW-0539">Nucleus</keyword>
<dbReference type="GO" id="GO:0008270">
    <property type="term" value="F:zinc ion binding"/>
    <property type="evidence" value="ECO:0007669"/>
    <property type="project" value="UniProtKB-KW"/>
</dbReference>
<organism evidence="6 7">
    <name type="scientific">Amanita muscaria (strain Koide BX008)</name>
    <dbReference type="NCBI Taxonomy" id="946122"/>
    <lineage>
        <taxon>Eukaryota</taxon>
        <taxon>Fungi</taxon>
        <taxon>Dikarya</taxon>
        <taxon>Basidiomycota</taxon>
        <taxon>Agaricomycotina</taxon>
        <taxon>Agaricomycetes</taxon>
        <taxon>Agaricomycetidae</taxon>
        <taxon>Agaricales</taxon>
        <taxon>Pluteineae</taxon>
        <taxon>Amanitaceae</taxon>
        <taxon>Amanita</taxon>
    </lineage>
</organism>
<keyword evidence="3" id="KW-0863">Zinc-finger</keyword>
<accession>A0A0C2X4L4</accession>
<dbReference type="GO" id="GO:0005634">
    <property type="term" value="C:nucleus"/>
    <property type="evidence" value="ECO:0007669"/>
    <property type="project" value="UniProtKB-SubCell"/>
</dbReference>
<protein>
    <submittedName>
        <fullName evidence="6">Uncharacterized protein</fullName>
    </submittedName>
</protein>
<dbReference type="EMBL" id="KN818257">
    <property type="protein sequence ID" value="KIL63648.1"/>
    <property type="molecule type" value="Genomic_DNA"/>
</dbReference>
<comment type="subcellular location">
    <subcellularLocation>
        <location evidence="1">Nucleus</location>
    </subcellularLocation>
</comment>
<dbReference type="AlphaFoldDB" id="A0A0C2X4L4"/>
<dbReference type="InterPro" id="IPR052035">
    <property type="entry name" value="ZnF_BED_domain_contain"/>
</dbReference>
<evidence type="ECO:0000256" key="2">
    <source>
        <dbReference type="ARBA" id="ARBA00022723"/>
    </source>
</evidence>
<evidence type="ECO:0000256" key="4">
    <source>
        <dbReference type="ARBA" id="ARBA00022833"/>
    </source>
</evidence>